<comment type="subcellular location">
    <subcellularLocation>
        <location evidence="2">Cytoplasm</location>
    </subcellularLocation>
    <subcellularLocation>
        <location evidence="18">Nucleus</location>
    </subcellularLocation>
</comment>
<evidence type="ECO:0000256" key="2">
    <source>
        <dbReference type="ARBA" id="ARBA00004496"/>
    </source>
</evidence>
<dbReference type="Pfam" id="PF14716">
    <property type="entry name" value="HHH_8"/>
    <property type="match status" value="1"/>
</dbReference>
<dbReference type="EMBL" id="ML210201">
    <property type="protein sequence ID" value="TFK24377.1"/>
    <property type="molecule type" value="Genomic_DNA"/>
</dbReference>
<dbReference type="GO" id="GO:0140078">
    <property type="term" value="F:class I DNA-(apurinic or apyrimidinic site) endonuclease activity"/>
    <property type="evidence" value="ECO:0007669"/>
    <property type="project" value="UniProtKB-EC"/>
</dbReference>
<keyword evidence="6 18" id="KW-0548">Nucleotidyltransferase</keyword>
<keyword evidence="7" id="KW-0235">DNA replication</keyword>
<comment type="function">
    <text evidence="16">Repair polymerase that plays a key role in base-excision repair. During this process, the damaged base is excised by specific DNA glycosylases, the DNA backbone is nicked at the abasic site by an apurinic/apyrimidic (AP) endonuclease, and POLB removes 5'-deoxyribose-phosphate from the preincised AP site acting as a 5'-deoxyribose-phosphate lyase (5'-dRP lyase); through its DNA polymerase activity, it adds one nucleotide to the 3' end of the arising single-nucleotide gap. Conducts 'gap-filling' DNA synthesis in a stepwise distributive fashion rather than in a processive fashion as for other DNA polymerases. It is also able to cleave sugar-phosphate bonds 3' to an intact AP site, acting as an AP lyase.</text>
</comment>
<dbReference type="STRING" id="230819.A0A5C3KVL1"/>
<keyword evidence="18" id="KW-0539">Nucleus</keyword>
<keyword evidence="4" id="KW-0237">DNA synthesis</keyword>
<dbReference type="OrthoDB" id="205514at2759"/>
<dbReference type="PRINTS" id="PR00870">
    <property type="entry name" value="DNAPOLXBETA"/>
</dbReference>
<evidence type="ECO:0000256" key="16">
    <source>
        <dbReference type="ARBA" id="ARBA00045548"/>
    </source>
</evidence>
<keyword evidence="3" id="KW-0488">Methylation</keyword>
<dbReference type="InterPro" id="IPR002008">
    <property type="entry name" value="DNA_pol_X_beta-like"/>
</dbReference>
<dbReference type="GO" id="GO:0003677">
    <property type="term" value="F:DNA binding"/>
    <property type="evidence" value="ECO:0007669"/>
    <property type="project" value="UniProtKB-UniRule"/>
</dbReference>
<comment type="similarity">
    <text evidence="18">Belongs to the DNA polymerase type-X family.</text>
</comment>
<keyword evidence="5 18" id="KW-0808">Transferase</keyword>
<feature type="domain" description="Helix-hairpin-helix DNA-binding motif class 1" evidence="19">
    <location>
        <begin position="82"/>
        <end position="101"/>
    </location>
</feature>
<dbReference type="EC" id="2.7.7.7" evidence="18"/>
<keyword evidence="9" id="KW-0832">Ubl conjugation</keyword>
<dbReference type="InterPro" id="IPR003583">
    <property type="entry name" value="Hlx-hairpin-Hlx_DNA-bd_motif"/>
</dbReference>
<dbReference type="GO" id="GO:0051575">
    <property type="term" value="F:5'-deoxyribose-5-phosphate lyase activity"/>
    <property type="evidence" value="ECO:0007669"/>
    <property type="project" value="RHEA"/>
</dbReference>
<dbReference type="Pfam" id="PF10391">
    <property type="entry name" value="DNA_pol_lambd_f"/>
    <property type="match status" value="1"/>
</dbReference>
<dbReference type="InterPro" id="IPR010996">
    <property type="entry name" value="HHH_MUS81"/>
</dbReference>
<dbReference type="GO" id="GO:0005737">
    <property type="term" value="C:cytoplasm"/>
    <property type="evidence" value="ECO:0007669"/>
    <property type="project" value="UniProtKB-SubCell"/>
</dbReference>
<dbReference type="Gene3D" id="1.10.150.20">
    <property type="entry name" value="5' to 3' exonuclease, C-terminal subdomain"/>
    <property type="match status" value="1"/>
</dbReference>
<dbReference type="Proteomes" id="UP000307440">
    <property type="component" value="Unassembled WGS sequence"/>
</dbReference>
<comment type="function">
    <text evidence="18">DNA polymerase that functions in several pathways of DNA repair. Involved in base excision repair (BER) responsible for repair of lesions that give rise to abasic (AP) sites in DNA. Also contributes to DNA double-strand break repair by non-homologous end joining and homologous recombination. Has both template-dependent and template-independent (terminal transferase) DNA polymerase activities. Has also a 5'-deoxyribose-5-phosphate lyase (dRP lyase) activity.</text>
</comment>
<keyword evidence="13" id="KW-0456">Lyase</keyword>
<dbReference type="Gene3D" id="3.30.460.10">
    <property type="entry name" value="Beta Polymerase, domain 2"/>
    <property type="match status" value="1"/>
</dbReference>
<evidence type="ECO:0000256" key="15">
    <source>
        <dbReference type="ARBA" id="ARBA00044678"/>
    </source>
</evidence>
<dbReference type="GO" id="GO:0006303">
    <property type="term" value="P:double-strand break repair via nonhomologous end joining"/>
    <property type="evidence" value="ECO:0007669"/>
    <property type="project" value="TreeGrafter"/>
</dbReference>
<name>A0A5C3KVL1_COPMA</name>
<dbReference type="SUPFAM" id="SSF81585">
    <property type="entry name" value="PsbU/PolX domain-like"/>
    <property type="match status" value="1"/>
</dbReference>
<evidence type="ECO:0000256" key="18">
    <source>
        <dbReference type="RuleBase" id="RU366014"/>
    </source>
</evidence>
<protein>
    <recommendedName>
        <fullName evidence="18">DNA polymerase</fullName>
        <ecNumber evidence="18">2.7.7.7</ecNumber>
    </recommendedName>
</protein>
<dbReference type="SMART" id="SM00483">
    <property type="entry name" value="POLXc"/>
    <property type="match status" value="1"/>
</dbReference>
<evidence type="ECO:0000256" key="7">
    <source>
        <dbReference type="ARBA" id="ARBA00022705"/>
    </source>
</evidence>
<dbReference type="Gene3D" id="1.10.150.110">
    <property type="entry name" value="DNA polymerase beta, N-terminal domain-like"/>
    <property type="match status" value="1"/>
</dbReference>
<comment type="catalytic activity">
    <reaction evidence="14">
        <text>2'-deoxyribonucleotide-(2'-deoxyribose 5'-phosphate)-2'-deoxyribonucleotide-DNA = a 3'-end 2'-deoxyribonucleotide-(2,3-dehydro-2,3-deoxyribose 5'-phosphate)-DNA + a 5'-end 5'-phospho-2'-deoxyribonucleoside-DNA + H(+)</text>
        <dbReference type="Rhea" id="RHEA:66592"/>
        <dbReference type="Rhea" id="RHEA-COMP:13180"/>
        <dbReference type="Rhea" id="RHEA-COMP:16897"/>
        <dbReference type="Rhea" id="RHEA-COMP:17067"/>
        <dbReference type="ChEBI" id="CHEBI:15378"/>
        <dbReference type="ChEBI" id="CHEBI:136412"/>
        <dbReference type="ChEBI" id="CHEBI:157695"/>
        <dbReference type="ChEBI" id="CHEBI:167181"/>
        <dbReference type="EC" id="4.2.99.18"/>
    </reaction>
</comment>
<keyword evidence="8 18" id="KW-0227">DNA damage</keyword>
<comment type="catalytic activity">
    <reaction evidence="17 18">
        <text>DNA(n) + a 2'-deoxyribonucleoside 5'-triphosphate = DNA(n+1) + diphosphate</text>
        <dbReference type="Rhea" id="RHEA:22508"/>
        <dbReference type="Rhea" id="RHEA-COMP:17339"/>
        <dbReference type="Rhea" id="RHEA-COMP:17340"/>
        <dbReference type="ChEBI" id="CHEBI:33019"/>
        <dbReference type="ChEBI" id="CHEBI:61560"/>
        <dbReference type="ChEBI" id="CHEBI:173112"/>
        <dbReference type="EC" id="2.7.7.7"/>
    </reaction>
</comment>
<evidence type="ECO:0000256" key="10">
    <source>
        <dbReference type="ARBA" id="ARBA00022932"/>
    </source>
</evidence>
<evidence type="ECO:0000256" key="9">
    <source>
        <dbReference type="ARBA" id="ARBA00022843"/>
    </source>
</evidence>
<dbReference type="InterPro" id="IPR029398">
    <property type="entry name" value="PolB_thumb"/>
</dbReference>
<dbReference type="InterPro" id="IPR022312">
    <property type="entry name" value="DNA_pol_X"/>
</dbReference>
<reference evidence="21 22" key="1">
    <citation type="journal article" date="2019" name="Nat. Ecol. Evol.">
        <title>Megaphylogeny resolves global patterns of mushroom evolution.</title>
        <authorList>
            <person name="Varga T."/>
            <person name="Krizsan K."/>
            <person name="Foldi C."/>
            <person name="Dima B."/>
            <person name="Sanchez-Garcia M."/>
            <person name="Sanchez-Ramirez S."/>
            <person name="Szollosi G.J."/>
            <person name="Szarkandi J.G."/>
            <person name="Papp V."/>
            <person name="Albert L."/>
            <person name="Andreopoulos W."/>
            <person name="Angelini C."/>
            <person name="Antonin V."/>
            <person name="Barry K.W."/>
            <person name="Bougher N.L."/>
            <person name="Buchanan P."/>
            <person name="Buyck B."/>
            <person name="Bense V."/>
            <person name="Catcheside P."/>
            <person name="Chovatia M."/>
            <person name="Cooper J."/>
            <person name="Damon W."/>
            <person name="Desjardin D."/>
            <person name="Finy P."/>
            <person name="Geml J."/>
            <person name="Haridas S."/>
            <person name="Hughes K."/>
            <person name="Justo A."/>
            <person name="Karasinski D."/>
            <person name="Kautmanova I."/>
            <person name="Kiss B."/>
            <person name="Kocsube S."/>
            <person name="Kotiranta H."/>
            <person name="LaButti K.M."/>
            <person name="Lechner B.E."/>
            <person name="Liimatainen K."/>
            <person name="Lipzen A."/>
            <person name="Lukacs Z."/>
            <person name="Mihaltcheva S."/>
            <person name="Morgado L.N."/>
            <person name="Niskanen T."/>
            <person name="Noordeloos M.E."/>
            <person name="Ohm R.A."/>
            <person name="Ortiz-Santana B."/>
            <person name="Ovrebo C."/>
            <person name="Racz N."/>
            <person name="Riley R."/>
            <person name="Savchenko A."/>
            <person name="Shiryaev A."/>
            <person name="Soop K."/>
            <person name="Spirin V."/>
            <person name="Szebenyi C."/>
            <person name="Tomsovsky M."/>
            <person name="Tulloss R.E."/>
            <person name="Uehling J."/>
            <person name="Grigoriev I.V."/>
            <person name="Vagvolgyi C."/>
            <person name="Papp T."/>
            <person name="Martin F.M."/>
            <person name="Miettinen O."/>
            <person name="Hibbett D.S."/>
            <person name="Nagy L.G."/>
        </authorList>
    </citation>
    <scope>NUCLEOTIDE SEQUENCE [LARGE SCALE GENOMIC DNA]</scope>
    <source>
        <strain evidence="21 22">CBS 121175</strain>
    </source>
</reference>
<evidence type="ECO:0000256" key="14">
    <source>
        <dbReference type="ARBA" id="ARBA00044632"/>
    </source>
</evidence>
<dbReference type="InterPro" id="IPR002054">
    <property type="entry name" value="DNA-dir_DNA_pol_X"/>
</dbReference>
<dbReference type="InterPro" id="IPR037160">
    <property type="entry name" value="DNA_Pol_thumb_sf"/>
</dbReference>
<evidence type="ECO:0000256" key="4">
    <source>
        <dbReference type="ARBA" id="ARBA00022634"/>
    </source>
</evidence>
<evidence type="ECO:0000256" key="5">
    <source>
        <dbReference type="ARBA" id="ARBA00022679"/>
    </source>
</evidence>
<feature type="domain" description="DNA-directed DNA polymerase X" evidence="20">
    <location>
        <begin position="33"/>
        <end position="433"/>
    </location>
</feature>
<dbReference type="PANTHER" id="PTHR11276:SF28">
    <property type="entry name" value="DNA POLYMERASE LAMBDA"/>
    <property type="match status" value="1"/>
</dbReference>
<evidence type="ECO:0000256" key="11">
    <source>
        <dbReference type="ARBA" id="ARBA00023053"/>
    </source>
</evidence>
<dbReference type="SMART" id="SM00278">
    <property type="entry name" value="HhH1"/>
    <property type="match status" value="2"/>
</dbReference>
<dbReference type="PANTHER" id="PTHR11276">
    <property type="entry name" value="DNA POLYMERASE TYPE-X FAMILY MEMBER"/>
    <property type="match status" value="1"/>
</dbReference>
<dbReference type="AlphaFoldDB" id="A0A5C3KVL1"/>
<keyword evidence="11" id="KW-0915">Sodium</keyword>
<keyword evidence="10 18" id="KW-0239">DNA-directed DNA polymerase</keyword>
<dbReference type="InterPro" id="IPR043519">
    <property type="entry name" value="NT_sf"/>
</dbReference>
<gene>
    <name evidence="21" type="ORF">FA15DRAFT_641109</name>
</gene>
<keyword evidence="12 18" id="KW-0234">DNA repair</keyword>
<proteinExistence type="inferred from homology"/>
<evidence type="ECO:0000256" key="13">
    <source>
        <dbReference type="ARBA" id="ARBA00023239"/>
    </source>
</evidence>
<comment type="catalytic activity">
    <reaction evidence="15">
        <text>a 5'-end 2'-deoxyribose-2'-deoxyribonucleotide-DNA = (2E,4S)-4-hydroxypenten-2-al-5-phosphate + a 5'-end 5'-phospho-2'-deoxyribonucleoside-DNA + H(+)</text>
        <dbReference type="Rhea" id="RHEA:76255"/>
        <dbReference type="Rhea" id="RHEA-COMP:13180"/>
        <dbReference type="Rhea" id="RHEA-COMP:18657"/>
        <dbReference type="ChEBI" id="CHEBI:15378"/>
        <dbReference type="ChEBI" id="CHEBI:136412"/>
        <dbReference type="ChEBI" id="CHEBI:195194"/>
        <dbReference type="ChEBI" id="CHEBI:195195"/>
    </reaction>
</comment>
<evidence type="ECO:0000256" key="3">
    <source>
        <dbReference type="ARBA" id="ARBA00022481"/>
    </source>
</evidence>
<evidence type="ECO:0000313" key="21">
    <source>
        <dbReference type="EMBL" id="TFK24377.1"/>
    </source>
</evidence>
<evidence type="ECO:0000259" key="20">
    <source>
        <dbReference type="SMART" id="SM00483"/>
    </source>
</evidence>
<keyword evidence="22" id="KW-1185">Reference proteome</keyword>
<evidence type="ECO:0000259" key="19">
    <source>
        <dbReference type="SMART" id="SM00278"/>
    </source>
</evidence>
<evidence type="ECO:0000256" key="17">
    <source>
        <dbReference type="ARBA" id="ARBA00049244"/>
    </source>
</evidence>
<feature type="domain" description="Helix-hairpin-helix DNA-binding motif class 1" evidence="19">
    <location>
        <begin position="126"/>
        <end position="145"/>
    </location>
</feature>
<dbReference type="SUPFAM" id="SSF81301">
    <property type="entry name" value="Nucleotidyltransferase"/>
    <property type="match status" value="1"/>
</dbReference>
<evidence type="ECO:0000256" key="8">
    <source>
        <dbReference type="ARBA" id="ARBA00022763"/>
    </source>
</evidence>
<evidence type="ECO:0000256" key="1">
    <source>
        <dbReference type="ARBA" id="ARBA00001946"/>
    </source>
</evidence>
<evidence type="ECO:0000256" key="6">
    <source>
        <dbReference type="ARBA" id="ARBA00022695"/>
    </source>
</evidence>
<dbReference type="GO" id="GO:0003887">
    <property type="term" value="F:DNA-directed DNA polymerase activity"/>
    <property type="evidence" value="ECO:0007669"/>
    <property type="project" value="UniProtKB-UniRule"/>
</dbReference>
<organism evidence="21 22">
    <name type="scientific">Coprinopsis marcescibilis</name>
    <name type="common">Agaric fungus</name>
    <name type="synonym">Psathyrella marcescibilis</name>
    <dbReference type="NCBI Taxonomy" id="230819"/>
    <lineage>
        <taxon>Eukaryota</taxon>
        <taxon>Fungi</taxon>
        <taxon>Dikarya</taxon>
        <taxon>Basidiomycota</taxon>
        <taxon>Agaricomycotina</taxon>
        <taxon>Agaricomycetes</taxon>
        <taxon>Agaricomycetidae</taxon>
        <taxon>Agaricales</taxon>
        <taxon>Agaricineae</taxon>
        <taxon>Psathyrellaceae</taxon>
        <taxon>Coprinopsis</taxon>
    </lineage>
</organism>
<evidence type="ECO:0000313" key="22">
    <source>
        <dbReference type="Proteomes" id="UP000307440"/>
    </source>
</evidence>
<dbReference type="Pfam" id="PF14791">
    <property type="entry name" value="DNA_pol_B_thumb"/>
    <property type="match status" value="1"/>
</dbReference>
<dbReference type="GO" id="GO:0046872">
    <property type="term" value="F:metal ion binding"/>
    <property type="evidence" value="ECO:0007669"/>
    <property type="project" value="UniProtKB-UniRule"/>
</dbReference>
<dbReference type="SUPFAM" id="SSF47802">
    <property type="entry name" value="DNA polymerase beta, N-terminal domain-like"/>
    <property type="match status" value="1"/>
</dbReference>
<accession>A0A5C3KVL1</accession>
<dbReference type="InterPro" id="IPR027421">
    <property type="entry name" value="DNA_pol_lamdba_lyase_dom_sf"/>
</dbReference>
<sequence length="452" mass="51391">MLARHILHSPRSTRILSFCRKNVQFYSTQLFRTPNEAVLNMLRKEKEQEALLANPNSFKINAFVNAINVISQLETTIRSGDDEILALKGIGPGIKNRIHQHFIRHDMARAQTSKETEDAMRRKAVLDLQRVPGIGSVKAKSLVEAGCMGLESLIGSEKFHEQLTPQQIIGLKYIDHLEVPASRELVEKVLELLRDNVSSKYEIIPVGEFRRRFPKCSSIELLLIHSEHAHIPIPTAPSPFAEDPLGTLRSTKRAIKKSDRRPGLTRKDRENSSLHSDVIPLLQKRGLFTDKISEAHNSWTGVVRLPPQSQVRNLLVESRAEALPLRIEPGDYRRITIHSVPQKSKAAALLHLTGDDEHTRQLERRADAMGMLFDEFGLWKWNHQEPEPCTIENAIADPSTLSKRGFWSLLKADDEQDIFDTLGLPYVDPTRRNFGFLRPTRPKQKKYSSAFV</sequence>
<evidence type="ECO:0000256" key="12">
    <source>
        <dbReference type="ARBA" id="ARBA00023204"/>
    </source>
</evidence>
<dbReference type="InterPro" id="IPR018944">
    <property type="entry name" value="DNA_pol_lambd_fingers_domain"/>
</dbReference>
<dbReference type="Gene3D" id="3.30.210.10">
    <property type="entry name" value="DNA polymerase, thumb domain"/>
    <property type="match status" value="1"/>
</dbReference>
<dbReference type="GO" id="GO:0005634">
    <property type="term" value="C:nucleus"/>
    <property type="evidence" value="ECO:0007669"/>
    <property type="project" value="UniProtKB-SubCell"/>
</dbReference>
<comment type="cofactor">
    <cofactor evidence="1">
        <name>Mg(2+)</name>
        <dbReference type="ChEBI" id="CHEBI:18420"/>
    </cofactor>
</comment>